<reference evidence="1 2" key="1">
    <citation type="journal article" date="2023" name="Sci. Data">
        <title>Genome assembly of the Korean intertidal mud-creeper Batillaria attramentaria.</title>
        <authorList>
            <person name="Patra A.K."/>
            <person name="Ho P.T."/>
            <person name="Jun S."/>
            <person name="Lee S.J."/>
            <person name="Kim Y."/>
            <person name="Won Y.J."/>
        </authorList>
    </citation>
    <scope>NUCLEOTIDE SEQUENCE [LARGE SCALE GENOMIC DNA]</scope>
    <source>
        <strain evidence="1">Wonlab-2016</strain>
    </source>
</reference>
<evidence type="ECO:0000313" key="2">
    <source>
        <dbReference type="Proteomes" id="UP001519460"/>
    </source>
</evidence>
<comment type="caution">
    <text evidence="1">The sequence shown here is derived from an EMBL/GenBank/DDBJ whole genome shotgun (WGS) entry which is preliminary data.</text>
</comment>
<proteinExistence type="predicted"/>
<dbReference type="EMBL" id="JACVVK020000314">
    <property type="protein sequence ID" value="KAK7478922.1"/>
    <property type="molecule type" value="Genomic_DNA"/>
</dbReference>
<keyword evidence="2" id="KW-1185">Reference proteome</keyword>
<dbReference type="AlphaFoldDB" id="A0ABD0JW97"/>
<protein>
    <submittedName>
        <fullName evidence="1">Uncharacterized protein</fullName>
    </submittedName>
</protein>
<sequence>MSGSFTPENAQGWQLRQTISCAPEITQRFNHSAGKEVLVRPFRLPGRRYTTTPKAMVEVHRARVPWKSLVRDKEGSLRHQLDTGLLLLLVTLQDIDRSKTLTPLDAGKLHPTDNYRGSTADASCRQSIIPKEKWSWSLAGENVKNQRKAEILKHYLLYVGAASTCSVSNYAPE</sequence>
<dbReference type="Proteomes" id="UP001519460">
    <property type="component" value="Unassembled WGS sequence"/>
</dbReference>
<organism evidence="1 2">
    <name type="scientific">Batillaria attramentaria</name>
    <dbReference type="NCBI Taxonomy" id="370345"/>
    <lineage>
        <taxon>Eukaryota</taxon>
        <taxon>Metazoa</taxon>
        <taxon>Spiralia</taxon>
        <taxon>Lophotrochozoa</taxon>
        <taxon>Mollusca</taxon>
        <taxon>Gastropoda</taxon>
        <taxon>Caenogastropoda</taxon>
        <taxon>Sorbeoconcha</taxon>
        <taxon>Cerithioidea</taxon>
        <taxon>Batillariidae</taxon>
        <taxon>Batillaria</taxon>
    </lineage>
</organism>
<name>A0ABD0JW97_9CAEN</name>
<gene>
    <name evidence="1" type="ORF">BaRGS_00029789</name>
</gene>
<evidence type="ECO:0000313" key="1">
    <source>
        <dbReference type="EMBL" id="KAK7478922.1"/>
    </source>
</evidence>
<accession>A0ABD0JW97</accession>